<dbReference type="RefSeq" id="WP_078750829.1">
    <property type="nucleotide sequence ID" value="NZ_FUXU01000002.1"/>
</dbReference>
<reference evidence="8" key="1">
    <citation type="submission" date="2017-02" db="EMBL/GenBank/DDBJ databases">
        <authorList>
            <person name="Varghese N."/>
            <person name="Submissions S."/>
        </authorList>
    </citation>
    <scope>NUCLEOTIDE SEQUENCE [LARGE SCALE GENOMIC DNA]</scope>
    <source>
        <strain evidence="8">DSM 22720</strain>
    </source>
</reference>
<evidence type="ECO:0000259" key="6">
    <source>
        <dbReference type="PROSITE" id="PS00662"/>
    </source>
</evidence>
<feature type="domain" description="Bacterial type II secretion system protein E" evidence="6">
    <location>
        <begin position="386"/>
        <end position="400"/>
    </location>
</feature>
<evidence type="ECO:0000256" key="3">
    <source>
        <dbReference type="ARBA" id="ARBA00022490"/>
    </source>
</evidence>
<name>A0A1T4TX98_9GAMM</name>
<dbReference type="GO" id="GO:0005886">
    <property type="term" value="C:plasma membrane"/>
    <property type="evidence" value="ECO:0007669"/>
    <property type="project" value="TreeGrafter"/>
</dbReference>
<dbReference type="SUPFAM" id="SSF160246">
    <property type="entry name" value="EspE N-terminal domain-like"/>
    <property type="match status" value="1"/>
</dbReference>
<dbReference type="Gene3D" id="3.30.450.90">
    <property type="match status" value="1"/>
</dbReference>
<dbReference type="FunFam" id="3.30.450.90:FF:000001">
    <property type="entry name" value="Type II secretion system ATPase GspE"/>
    <property type="match status" value="1"/>
</dbReference>
<dbReference type="Pfam" id="PF05157">
    <property type="entry name" value="MshEN"/>
    <property type="match status" value="1"/>
</dbReference>
<accession>A0A1T4TX98</accession>
<dbReference type="GO" id="GO:0005737">
    <property type="term" value="C:cytoplasm"/>
    <property type="evidence" value="ECO:0007669"/>
    <property type="project" value="UniProtKB-SubCell"/>
</dbReference>
<dbReference type="GO" id="GO:0005524">
    <property type="term" value="F:ATP binding"/>
    <property type="evidence" value="ECO:0007669"/>
    <property type="project" value="UniProtKB-KW"/>
</dbReference>
<dbReference type="PROSITE" id="PS00662">
    <property type="entry name" value="T2SP_E"/>
    <property type="match status" value="1"/>
</dbReference>
<protein>
    <submittedName>
        <fullName evidence="7">Type IV pilus assembly protein PilB</fullName>
    </submittedName>
</protein>
<dbReference type="Proteomes" id="UP000190162">
    <property type="component" value="Unassembled WGS sequence"/>
</dbReference>
<keyword evidence="3" id="KW-0963">Cytoplasm</keyword>
<dbReference type="SUPFAM" id="SSF52540">
    <property type="entry name" value="P-loop containing nucleoside triphosphate hydrolases"/>
    <property type="match status" value="1"/>
</dbReference>
<dbReference type="InterPro" id="IPR027417">
    <property type="entry name" value="P-loop_NTPase"/>
</dbReference>
<dbReference type="PANTHER" id="PTHR30258:SF1">
    <property type="entry name" value="PROTEIN TRANSPORT PROTEIN HOFB HOMOLOG"/>
    <property type="match status" value="1"/>
</dbReference>
<dbReference type="AlphaFoldDB" id="A0A1T4TX98"/>
<keyword evidence="8" id="KW-1185">Reference proteome</keyword>
<dbReference type="EMBL" id="FUXU01000002">
    <property type="protein sequence ID" value="SKA45086.1"/>
    <property type="molecule type" value="Genomic_DNA"/>
</dbReference>
<organism evidence="7 8">
    <name type="scientific">Enterovibrio nigricans DSM 22720</name>
    <dbReference type="NCBI Taxonomy" id="1121868"/>
    <lineage>
        <taxon>Bacteria</taxon>
        <taxon>Pseudomonadati</taxon>
        <taxon>Pseudomonadota</taxon>
        <taxon>Gammaproteobacteria</taxon>
        <taxon>Vibrionales</taxon>
        <taxon>Vibrionaceae</taxon>
        <taxon>Enterovibrio</taxon>
    </lineage>
</organism>
<keyword evidence="4" id="KW-0547">Nucleotide-binding</keyword>
<comment type="similarity">
    <text evidence="2">Belongs to the GSP E family.</text>
</comment>
<gene>
    <name evidence="7" type="ORF">SAMN02745132_00280</name>
</gene>
<dbReference type="CDD" id="cd01129">
    <property type="entry name" value="PulE-GspE-like"/>
    <property type="match status" value="1"/>
</dbReference>
<dbReference type="GO" id="GO:0016887">
    <property type="term" value="F:ATP hydrolysis activity"/>
    <property type="evidence" value="ECO:0007669"/>
    <property type="project" value="InterPro"/>
</dbReference>
<dbReference type="Gene3D" id="3.30.300.160">
    <property type="entry name" value="Type II secretion system, protein E, N-terminal domain"/>
    <property type="match status" value="1"/>
</dbReference>
<evidence type="ECO:0000256" key="4">
    <source>
        <dbReference type="ARBA" id="ARBA00022741"/>
    </source>
</evidence>
<dbReference type="FunFam" id="3.40.50.300:FF:000398">
    <property type="entry name" value="Type IV pilus assembly ATPase PilB"/>
    <property type="match status" value="1"/>
</dbReference>
<evidence type="ECO:0000313" key="8">
    <source>
        <dbReference type="Proteomes" id="UP000190162"/>
    </source>
</evidence>
<dbReference type="InterPro" id="IPR013374">
    <property type="entry name" value="ATPase_typ4_pilus-assembl_PilB"/>
</dbReference>
<dbReference type="Gene3D" id="3.40.50.300">
    <property type="entry name" value="P-loop containing nucleotide triphosphate hydrolases"/>
    <property type="match status" value="1"/>
</dbReference>
<evidence type="ECO:0000313" key="7">
    <source>
        <dbReference type="EMBL" id="SKA45086.1"/>
    </source>
</evidence>
<dbReference type="GO" id="GO:0009297">
    <property type="term" value="P:pilus assembly"/>
    <property type="evidence" value="ECO:0007669"/>
    <property type="project" value="InterPro"/>
</dbReference>
<dbReference type="NCBIfam" id="TIGR02538">
    <property type="entry name" value="type_IV_pilB"/>
    <property type="match status" value="1"/>
</dbReference>
<keyword evidence="5" id="KW-0067">ATP-binding</keyword>
<dbReference type="Pfam" id="PF00437">
    <property type="entry name" value="T2SSE"/>
    <property type="match status" value="1"/>
</dbReference>
<evidence type="ECO:0000256" key="2">
    <source>
        <dbReference type="ARBA" id="ARBA00006611"/>
    </source>
</evidence>
<dbReference type="InterPro" id="IPR001482">
    <property type="entry name" value="T2SS/T4SS_dom"/>
</dbReference>
<proteinExistence type="inferred from homology"/>
<dbReference type="InterPro" id="IPR007831">
    <property type="entry name" value="T2SS_GspE_N"/>
</dbReference>
<evidence type="ECO:0000256" key="5">
    <source>
        <dbReference type="ARBA" id="ARBA00022840"/>
    </source>
</evidence>
<comment type="subcellular location">
    <subcellularLocation>
        <location evidence="1">Cytoplasm</location>
    </subcellularLocation>
</comment>
<evidence type="ECO:0000256" key="1">
    <source>
        <dbReference type="ARBA" id="ARBA00004496"/>
    </source>
</evidence>
<sequence>MNAETLDSSLIRLLLHSSAVSQEQATQALNTMTLDNRSAPDALIANHVLSSASLAEILSGYFKEPLSNIGDYPYVATCEKLDKKSLCLNHTVLPLLIKDAMLYLGVSDPTDLNAQDEFRFATGLMIKPVILEHQQLQGALRKLYGKNLSSITPDSSSVSDSELEELAEFDNAQDVDELATDEAPVSRYIQQVILDAVRKQASDIHFEPFEDTYRIRFRLDGMLQLHSSPPAGISRRLSTRLKILAKLNIAERRMPQDGRIKLTLSNTNSIDMRVSTLPTLWGEKVVLRILDSGSVGLDIDKLGYNEKQKADYLSALDKPQGMILMTGPTGSGKTVSLYTGLKYLNTDERNISTAENPVEINLPGINQVNINNDIGLDFAKALRAFLRQDPDVVMVGEIRDLETAEIGIKAAQTGHLVLSTLHTNSAVESINRLVNMGVAPYNLAASLSLVIAQRLARRLCVHCKEPHFSDDQQLSALQHHYPSLKRDSLFTAKTNGCDRCNNGYLGRVGIYEVMKIDNELAEAIGQGATPGRLQNIATSSGTLSLQEAGIEKLNEGITSLTELQRVISL</sequence>
<dbReference type="PANTHER" id="PTHR30258">
    <property type="entry name" value="TYPE II SECRETION SYSTEM PROTEIN GSPE-RELATED"/>
    <property type="match status" value="1"/>
</dbReference>
<dbReference type="InterPro" id="IPR037257">
    <property type="entry name" value="T2SS_E_N_sf"/>
</dbReference>